<dbReference type="RefSeq" id="WP_425549180.1">
    <property type="nucleotide sequence ID" value="NZ_BAABAL010000005.1"/>
</dbReference>
<evidence type="ECO:0000256" key="6">
    <source>
        <dbReference type="ARBA" id="ARBA00023136"/>
    </source>
</evidence>
<evidence type="ECO:0000256" key="1">
    <source>
        <dbReference type="ARBA" id="ARBA00004651"/>
    </source>
</evidence>
<evidence type="ECO:0000313" key="10">
    <source>
        <dbReference type="EMBL" id="GAA3998097.1"/>
    </source>
</evidence>
<feature type="region of interest" description="Disordered" evidence="8">
    <location>
        <begin position="1"/>
        <end position="30"/>
    </location>
</feature>
<feature type="compositionally biased region" description="Low complexity" evidence="8">
    <location>
        <begin position="1"/>
        <end position="12"/>
    </location>
</feature>
<reference evidence="11" key="1">
    <citation type="journal article" date="2019" name="Int. J. Syst. Evol. Microbiol.">
        <title>The Global Catalogue of Microorganisms (GCM) 10K type strain sequencing project: providing services to taxonomists for standard genome sequencing and annotation.</title>
        <authorList>
            <consortium name="The Broad Institute Genomics Platform"/>
            <consortium name="The Broad Institute Genome Sequencing Center for Infectious Disease"/>
            <person name="Wu L."/>
            <person name="Ma J."/>
        </authorList>
    </citation>
    <scope>NUCLEOTIDE SEQUENCE [LARGE SCALE GENOMIC DNA]</scope>
    <source>
        <strain evidence="11">JCM 17342</strain>
    </source>
</reference>
<comment type="subcellular location">
    <subcellularLocation>
        <location evidence="1">Cell membrane</location>
        <topology evidence="1">Multi-pass membrane protein</topology>
    </subcellularLocation>
</comment>
<dbReference type="InterPro" id="IPR016570">
    <property type="entry name" value="UCP010361"/>
</dbReference>
<dbReference type="Pfam" id="PF09594">
    <property type="entry name" value="GT87"/>
    <property type="match status" value="1"/>
</dbReference>
<feature type="transmembrane region" description="Helical" evidence="9">
    <location>
        <begin position="261"/>
        <end position="289"/>
    </location>
</feature>
<keyword evidence="5 9" id="KW-1133">Transmembrane helix</keyword>
<protein>
    <submittedName>
        <fullName evidence="10">Glycosyltransferase 87 family protein</fullName>
    </submittedName>
</protein>
<feature type="region of interest" description="Disordered" evidence="8">
    <location>
        <begin position="518"/>
        <end position="555"/>
    </location>
</feature>
<evidence type="ECO:0000256" key="3">
    <source>
        <dbReference type="ARBA" id="ARBA00022679"/>
    </source>
</evidence>
<evidence type="ECO:0000256" key="7">
    <source>
        <dbReference type="ARBA" id="ARBA00024033"/>
    </source>
</evidence>
<gene>
    <name evidence="10" type="ORF">GCM10022247_17800</name>
</gene>
<feature type="transmembrane region" description="Helical" evidence="9">
    <location>
        <begin position="296"/>
        <end position="319"/>
    </location>
</feature>
<keyword evidence="3" id="KW-0808">Transferase</keyword>
<evidence type="ECO:0000256" key="4">
    <source>
        <dbReference type="ARBA" id="ARBA00022692"/>
    </source>
</evidence>
<feature type="transmembrane region" description="Helical" evidence="9">
    <location>
        <begin position="228"/>
        <end position="255"/>
    </location>
</feature>
<organism evidence="10 11">
    <name type="scientific">Allokutzneria multivorans</name>
    <dbReference type="NCBI Taxonomy" id="1142134"/>
    <lineage>
        <taxon>Bacteria</taxon>
        <taxon>Bacillati</taxon>
        <taxon>Actinomycetota</taxon>
        <taxon>Actinomycetes</taxon>
        <taxon>Pseudonocardiales</taxon>
        <taxon>Pseudonocardiaceae</taxon>
        <taxon>Allokutzneria</taxon>
    </lineage>
</organism>
<comment type="caution">
    <text evidence="10">The sequence shown here is derived from an EMBL/GenBank/DDBJ whole genome shotgun (WGS) entry which is preliminary data.</text>
</comment>
<feature type="transmembrane region" description="Helical" evidence="9">
    <location>
        <begin position="192"/>
        <end position="216"/>
    </location>
</feature>
<keyword evidence="2" id="KW-1003">Cell membrane</keyword>
<evidence type="ECO:0000256" key="5">
    <source>
        <dbReference type="ARBA" id="ARBA00022989"/>
    </source>
</evidence>
<feature type="transmembrane region" description="Helical" evidence="9">
    <location>
        <begin position="66"/>
        <end position="88"/>
    </location>
</feature>
<dbReference type="InterPro" id="IPR018584">
    <property type="entry name" value="GT87"/>
</dbReference>
<evidence type="ECO:0000313" key="11">
    <source>
        <dbReference type="Proteomes" id="UP001501747"/>
    </source>
</evidence>
<dbReference type="Proteomes" id="UP001501747">
    <property type="component" value="Unassembled WGS sequence"/>
</dbReference>
<keyword evidence="4 9" id="KW-0812">Transmembrane</keyword>
<evidence type="ECO:0000256" key="2">
    <source>
        <dbReference type="ARBA" id="ARBA00022475"/>
    </source>
</evidence>
<evidence type="ECO:0000256" key="9">
    <source>
        <dbReference type="SAM" id="Phobius"/>
    </source>
</evidence>
<feature type="transmembrane region" description="Helical" evidence="9">
    <location>
        <begin position="364"/>
        <end position="388"/>
    </location>
</feature>
<accession>A0ABP7RIU3</accession>
<keyword evidence="11" id="KW-1185">Reference proteome</keyword>
<keyword evidence="6 9" id="KW-0472">Membrane</keyword>
<feature type="transmembrane region" description="Helical" evidence="9">
    <location>
        <begin position="433"/>
        <end position="452"/>
    </location>
</feature>
<dbReference type="PIRSF" id="PIRSF010361">
    <property type="entry name" value="UCP010361"/>
    <property type="match status" value="1"/>
</dbReference>
<sequence>MSSSRDPQPSQDQAEEASPQQGSVADSETLSPAERIVPTWSEPLAFHASRPLGGPLGRHAVIGRHWFWTPLRVVLLLATVTLVLGWFAKSPCLQTYVDTDSKVQLDWRDNRQYVAMCYSDTVPLYTAERLDKGAFPYATSWVENEGQPNEQVRYMEYPVLTGLFQWVNAKLTAGWTALADNGWLPKTMPVVVYFNFTALWLALAWLVTIWATVLLAGRRPWDAAIAALSLLVVVHAFTNFDTLATAFAAVGMLAWARKKPVLAGALIGLGAAAKLYPLFILGPLLLLCLRSGKMGAWLRMTGATVAAWSAVNVPIMLLYPKGWWEFFRLNSERGVDPDTIYNALQYFTGWLGFDGPLLHGEAPVILNTFTGALFALCCLGIGWMALSAPMRPRLAQLMFLVVAVFLLTNKVWSPQYSLWLVPLAVLALPRWRLLLAWMAVDALVWVPRMYFYLGVSNKGLPADWFLGTVLVRDAMVVLLCVLVVRDIYRPDRDKVRYAGQDDPTGGVLDRAEDRFVLRRKPKPVPVEDNEAEVRQSSSTANPHPGGLQPPQTPVV</sequence>
<comment type="similarity">
    <text evidence="7">Belongs to the glycosyltransferase 87 family.</text>
</comment>
<feature type="compositionally biased region" description="Polar residues" evidence="8">
    <location>
        <begin position="18"/>
        <end position="30"/>
    </location>
</feature>
<dbReference type="EMBL" id="BAABAL010000005">
    <property type="protein sequence ID" value="GAA3998097.1"/>
    <property type="molecule type" value="Genomic_DNA"/>
</dbReference>
<feature type="transmembrane region" description="Helical" evidence="9">
    <location>
        <begin position="464"/>
        <end position="484"/>
    </location>
</feature>
<evidence type="ECO:0000256" key="8">
    <source>
        <dbReference type="SAM" id="MobiDB-lite"/>
    </source>
</evidence>
<name>A0ABP7RIU3_9PSEU</name>
<proteinExistence type="inferred from homology"/>